<sequence>MLQQLSERLTLPGMPEWTGLILLVILLGLGLCLLVMPFSVFGVKGRLDAIEAQLDELRAEIRGLAVRMSEGRPSREWSAPEETMLDAAPMRSEDPVGPRGHPTLPPRGRSEPRITWPKPR</sequence>
<feature type="transmembrane region" description="Helical" evidence="3">
    <location>
        <begin position="20"/>
        <end position="43"/>
    </location>
</feature>
<feature type="region of interest" description="Disordered" evidence="2">
    <location>
        <begin position="71"/>
        <end position="120"/>
    </location>
</feature>
<gene>
    <name evidence="4" type="ORF">OF850_05160</name>
</gene>
<reference evidence="4 5" key="1">
    <citation type="submission" date="2022-10" db="EMBL/GenBank/DDBJ databases">
        <title>Roseococcus glaciei nov., sp. nov., isolated from glacier.</title>
        <authorList>
            <person name="Liu Q."/>
            <person name="Xin Y.-H."/>
        </authorList>
    </citation>
    <scope>NUCLEOTIDE SEQUENCE [LARGE SCALE GENOMIC DNA]</scope>
    <source>
        <strain evidence="4 5">MDT2-1-1</strain>
    </source>
</reference>
<dbReference type="EMBL" id="JAPFQI010000001">
    <property type="protein sequence ID" value="MCW8085007.1"/>
    <property type="molecule type" value="Genomic_DNA"/>
</dbReference>
<keyword evidence="3" id="KW-1133">Transmembrane helix</keyword>
<evidence type="ECO:0000256" key="2">
    <source>
        <dbReference type="SAM" id="MobiDB-lite"/>
    </source>
</evidence>
<dbReference type="RefSeq" id="WP_301588819.1">
    <property type="nucleotide sequence ID" value="NZ_JAPFQI010000001.1"/>
</dbReference>
<keyword evidence="5" id="KW-1185">Reference proteome</keyword>
<organism evidence="4 5">
    <name type="scientific">Sabulicella glaciei</name>
    <dbReference type="NCBI Taxonomy" id="2984948"/>
    <lineage>
        <taxon>Bacteria</taxon>
        <taxon>Pseudomonadati</taxon>
        <taxon>Pseudomonadota</taxon>
        <taxon>Alphaproteobacteria</taxon>
        <taxon>Acetobacterales</taxon>
        <taxon>Acetobacteraceae</taxon>
        <taxon>Sabulicella</taxon>
    </lineage>
</organism>
<evidence type="ECO:0000313" key="4">
    <source>
        <dbReference type="EMBL" id="MCW8085007.1"/>
    </source>
</evidence>
<feature type="coiled-coil region" evidence="1">
    <location>
        <begin position="40"/>
        <end position="67"/>
    </location>
</feature>
<name>A0ABT3NS85_9PROT</name>
<evidence type="ECO:0000256" key="3">
    <source>
        <dbReference type="SAM" id="Phobius"/>
    </source>
</evidence>
<evidence type="ECO:0000256" key="1">
    <source>
        <dbReference type="SAM" id="Coils"/>
    </source>
</evidence>
<protein>
    <submittedName>
        <fullName evidence="4">Uncharacterized protein</fullName>
    </submittedName>
</protein>
<keyword evidence="3" id="KW-0472">Membrane</keyword>
<proteinExistence type="predicted"/>
<dbReference type="Proteomes" id="UP001526430">
    <property type="component" value="Unassembled WGS sequence"/>
</dbReference>
<accession>A0ABT3NS85</accession>
<comment type="caution">
    <text evidence="4">The sequence shown here is derived from an EMBL/GenBank/DDBJ whole genome shotgun (WGS) entry which is preliminary data.</text>
</comment>
<evidence type="ECO:0000313" key="5">
    <source>
        <dbReference type="Proteomes" id="UP001526430"/>
    </source>
</evidence>
<keyword evidence="3" id="KW-0812">Transmembrane</keyword>
<keyword evidence="1" id="KW-0175">Coiled coil</keyword>